<protein>
    <recommendedName>
        <fullName evidence="4">Transmembrane protein</fullName>
    </recommendedName>
</protein>
<keyword evidence="1" id="KW-1133">Transmembrane helix</keyword>
<feature type="transmembrane region" description="Helical" evidence="1">
    <location>
        <begin position="91"/>
        <end position="116"/>
    </location>
</feature>
<sequence>MFVFFVYLGRPPADKRHWVILFTLFSWLCWALLTATFVVLFVNVSDDLSVGDVLSACYVGFAFSVWELFCNVDISWAVAKESQIARPQIYAAIYAVSQLVMFIVDLVVVILLRVYFYTELGAIFYPFLVLVFLKIVLTRFFTAYYTVLVQRMRSGQTTRVVHGDPFSVGNSASVLPTAPPPEYCQQQMPTAPPPEYCQDPYPFSAVCSAAGLFLSPEVLSRLLTPLRVSREPSTLLQNCNVAKFRSWRRHWVILFTLFSWLCWALLTATFVVLFVNKSYLGGGHPVLIACYVGFAFSTWELLCNVGISIAVAKESQMARPQILTSIYVVSELLIVIIGEVGLVFLKIYYDIELGAMFYPLLVFISLKFLAARFFIAYDRVLVQRMRSGQTTQVVHGDPFRSGTYGQQMPSAPPPEHSQHLFIIVIFDENFVTMKSDDFKFTFASLKEHLP</sequence>
<feature type="transmembrane region" description="Helical" evidence="1">
    <location>
        <begin position="18"/>
        <end position="41"/>
    </location>
</feature>
<evidence type="ECO:0000256" key="1">
    <source>
        <dbReference type="SAM" id="Phobius"/>
    </source>
</evidence>
<proteinExistence type="predicted"/>
<comment type="caution">
    <text evidence="2">The sequence shown here is derived from an EMBL/GenBank/DDBJ whole genome shotgun (WGS) entry which is preliminary data.</text>
</comment>
<dbReference type="AlphaFoldDB" id="A0AA39M792"/>
<dbReference type="EMBL" id="JAUCMV010000001">
    <property type="protein sequence ID" value="KAK0423109.1"/>
    <property type="molecule type" value="Genomic_DNA"/>
</dbReference>
<feature type="transmembrane region" description="Helical" evidence="1">
    <location>
        <begin position="251"/>
        <end position="274"/>
    </location>
</feature>
<keyword evidence="3" id="KW-1185">Reference proteome</keyword>
<feature type="transmembrane region" description="Helical" evidence="1">
    <location>
        <begin position="286"/>
        <end position="312"/>
    </location>
</feature>
<evidence type="ECO:0000313" key="3">
    <source>
        <dbReference type="Proteomes" id="UP001175271"/>
    </source>
</evidence>
<name>A0AA39M792_9BILA</name>
<keyword evidence="1" id="KW-0812">Transmembrane</keyword>
<evidence type="ECO:0000313" key="2">
    <source>
        <dbReference type="EMBL" id="KAK0423109.1"/>
    </source>
</evidence>
<reference evidence="2" key="1">
    <citation type="submission" date="2023-06" db="EMBL/GenBank/DDBJ databases">
        <title>Genomic analysis of the entomopathogenic nematode Steinernema hermaphroditum.</title>
        <authorList>
            <person name="Schwarz E.M."/>
            <person name="Heppert J.K."/>
            <person name="Baniya A."/>
            <person name="Schwartz H.T."/>
            <person name="Tan C.-H."/>
            <person name="Antoshechkin I."/>
            <person name="Sternberg P.W."/>
            <person name="Goodrich-Blair H."/>
            <person name="Dillman A.R."/>
        </authorList>
    </citation>
    <scope>NUCLEOTIDE SEQUENCE</scope>
    <source>
        <strain evidence="2">PS9179</strain>
        <tissue evidence="2">Whole animal</tissue>
    </source>
</reference>
<accession>A0AA39M792</accession>
<evidence type="ECO:0008006" key="4">
    <source>
        <dbReference type="Google" id="ProtNLM"/>
    </source>
</evidence>
<feature type="transmembrane region" description="Helical" evidence="1">
    <location>
        <begin position="53"/>
        <end position="79"/>
    </location>
</feature>
<dbReference type="Proteomes" id="UP001175271">
    <property type="component" value="Unassembled WGS sequence"/>
</dbReference>
<organism evidence="2 3">
    <name type="scientific">Steinernema hermaphroditum</name>
    <dbReference type="NCBI Taxonomy" id="289476"/>
    <lineage>
        <taxon>Eukaryota</taxon>
        <taxon>Metazoa</taxon>
        <taxon>Ecdysozoa</taxon>
        <taxon>Nematoda</taxon>
        <taxon>Chromadorea</taxon>
        <taxon>Rhabditida</taxon>
        <taxon>Tylenchina</taxon>
        <taxon>Panagrolaimomorpha</taxon>
        <taxon>Strongyloidoidea</taxon>
        <taxon>Steinernematidae</taxon>
        <taxon>Steinernema</taxon>
    </lineage>
</organism>
<keyword evidence="1" id="KW-0472">Membrane</keyword>
<feature type="transmembrane region" description="Helical" evidence="1">
    <location>
        <begin position="355"/>
        <end position="377"/>
    </location>
</feature>
<gene>
    <name evidence="2" type="ORF">QR680_007977</name>
</gene>
<feature type="transmembrane region" description="Helical" evidence="1">
    <location>
        <begin position="324"/>
        <end position="349"/>
    </location>
</feature>
<feature type="transmembrane region" description="Helical" evidence="1">
    <location>
        <begin position="122"/>
        <end position="147"/>
    </location>
</feature>